<proteinExistence type="predicted"/>
<feature type="region of interest" description="Disordered" evidence="1">
    <location>
        <begin position="832"/>
        <end position="857"/>
    </location>
</feature>
<accession>A0AAW0C9X7</accession>
<evidence type="ECO:0000313" key="2">
    <source>
        <dbReference type="EMBL" id="KAK7035361.1"/>
    </source>
</evidence>
<name>A0AAW0C9X7_9AGAR</name>
<keyword evidence="3" id="KW-1185">Reference proteome</keyword>
<evidence type="ECO:0000256" key="1">
    <source>
        <dbReference type="SAM" id="MobiDB-lite"/>
    </source>
</evidence>
<dbReference type="InterPro" id="IPR006994">
    <property type="entry name" value="TCF25/Rqc1"/>
</dbReference>
<reference evidence="2 3" key="1">
    <citation type="submission" date="2024-01" db="EMBL/GenBank/DDBJ databases">
        <title>A draft genome for a cacao thread blight-causing isolate of Paramarasmius palmivorus.</title>
        <authorList>
            <person name="Baruah I.K."/>
            <person name="Bukari Y."/>
            <person name="Amoako-Attah I."/>
            <person name="Meinhardt L.W."/>
            <person name="Bailey B.A."/>
            <person name="Cohen S.P."/>
        </authorList>
    </citation>
    <scope>NUCLEOTIDE SEQUENCE [LARGE SCALE GENOMIC DNA]</scope>
    <source>
        <strain evidence="2 3">GH-12</strain>
    </source>
</reference>
<dbReference type="EMBL" id="JAYKXP010000053">
    <property type="protein sequence ID" value="KAK7035361.1"/>
    <property type="molecule type" value="Genomic_DNA"/>
</dbReference>
<dbReference type="GO" id="GO:0072344">
    <property type="term" value="P:rescue of stalled ribosome"/>
    <property type="evidence" value="ECO:0007669"/>
    <property type="project" value="TreeGrafter"/>
</dbReference>
<dbReference type="Pfam" id="PF04910">
    <property type="entry name" value="Tcf25"/>
    <property type="match status" value="1"/>
</dbReference>
<comment type="caution">
    <text evidence="2">The sequence shown here is derived from an EMBL/GenBank/DDBJ whole genome shotgun (WGS) entry which is preliminary data.</text>
</comment>
<feature type="compositionally biased region" description="Polar residues" evidence="1">
    <location>
        <begin position="231"/>
        <end position="243"/>
    </location>
</feature>
<feature type="compositionally biased region" description="Acidic residues" evidence="1">
    <location>
        <begin position="792"/>
        <end position="814"/>
    </location>
</feature>
<feature type="region of interest" description="Disordered" evidence="1">
    <location>
        <begin position="773"/>
        <end position="819"/>
    </location>
</feature>
<dbReference type="PANTHER" id="PTHR22684">
    <property type="entry name" value="NULP1-RELATED"/>
    <property type="match status" value="1"/>
</dbReference>
<dbReference type="Proteomes" id="UP001383192">
    <property type="component" value="Unassembled WGS sequence"/>
</dbReference>
<protein>
    <recommendedName>
        <fullName evidence="4">DUF654-domain-containing protein</fullName>
    </recommendedName>
</protein>
<feature type="compositionally biased region" description="Polar residues" evidence="1">
    <location>
        <begin position="93"/>
        <end position="102"/>
    </location>
</feature>
<organism evidence="2 3">
    <name type="scientific">Paramarasmius palmivorus</name>
    <dbReference type="NCBI Taxonomy" id="297713"/>
    <lineage>
        <taxon>Eukaryota</taxon>
        <taxon>Fungi</taxon>
        <taxon>Dikarya</taxon>
        <taxon>Basidiomycota</taxon>
        <taxon>Agaricomycotina</taxon>
        <taxon>Agaricomycetes</taxon>
        <taxon>Agaricomycetidae</taxon>
        <taxon>Agaricales</taxon>
        <taxon>Marasmiineae</taxon>
        <taxon>Marasmiaceae</taxon>
        <taxon>Paramarasmius</taxon>
    </lineage>
</organism>
<sequence>MAPRLSKRQQRALDELQDLNQAGPSISDSEEEITVTKGKGGFAAVGCRYLIASIYVEFTVLLQLYTPGDDEDDGNEGTVKSGKKKSKKKKKPATTSAISPGTATPIAGVDDASVIKPQVDDQLVLKNEKKAAKKAKAKAKKKGKDDDGLDEIDRALEELSMKHPEFHKPSTTDGTSLRAQDFLSKLSPHLSVSLTHLDSSAELRRFFGSKVVKSTNASSGTSGNAGRRTNAKQSATERSNLTKPQPGWPPARMREGLSLRPLSEEELARKGAFALQGERWWTVEYGKKYKSVTKSFLRTVFSGDPQGFFDLLYRTPWHADTLLQLSEVYRHRDEHAQAIDLIERAIFAYERAFLGMGSFNLTSGVNRLEFDRVENRVFFMAVHRVVADLTRRGLTRTAFEFARLLWSLDPWTDPHGALFHLEFLASKGMGSWMEEVLQVYEKRETDIQGRIDPTVLPGWTWSRAVVLRLSIEDTGKGNFEREELEKKSTQALVEAIRSFPTILPVLADKIDVDVPDWVRSLKECRIEVDGSSLPPEQAILHLLSHLYVQRAWSLWKAPAVSSWLSATIKSLFGSSPSDKPALPPTPRRTRFLELYSTTSPSSNTLRHSVWRHLMVLESNYKSLFKYMPRSISDTRSLSCDPLPPPGRLSEYDTTFFADVEDESAGNGRRRTRAQREADERRLARLVPNADFRRQIQAIFDAHPMLADRFQGGVFEFAQRLAQMPPDLVDDMMAHAAAEMDQAGGMGEENIFVADGVGMPGGFGEDEEVLLGAPVPVNLPNNNGRGNVPIGDNESDEDENDREEEDEDEEDEEEIAPMPVRIIRNFIGRFWGGSSNQAAEADSSDEDRPLQRDNQGVD</sequence>
<gene>
    <name evidence="2" type="ORF">VNI00_011892</name>
</gene>
<feature type="region of interest" description="Disordered" evidence="1">
    <location>
        <begin position="67"/>
        <end position="109"/>
    </location>
</feature>
<feature type="compositionally biased region" description="Polar residues" evidence="1">
    <location>
        <begin position="214"/>
        <end position="224"/>
    </location>
</feature>
<evidence type="ECO:0000313" key="3">
    <source>
        <dbReference type="Proteomes" id="UP001383192"/>
    </source>
</evidence>
<dbReference type="AlphaFoldDB" id="A0AAW0C9X7"/>
<dbReference type="PANTHER" id="PTHR22684:SF0">
    <property type="entry name" value="RIBOSOME QUALITY CONTROL COMPLEX SUBUNIT TCF25"/>
    <property type="match status" value="1"/>
</dbReference>
<dbReference type="GO" id="GO:1990116">
    <property type="term" value="P:ribosome-associated ubiquitin-dependent protein catabolic process"/>
    <property type="evidence" value="ECO:0007669"/>
    <property type="project" value="TreeGrafter"/>
</dbReference>
<dbReference type="GO" id="GO:1990112">
    <property type="term" value="C:RQC complex"/>
    <property type="evidence" value="ECO:0007669"/>
    <property type="project" value="TreeGrafter"/>
</dbReference>
<feature type="compositionally biased region" description="Basic residues" evidence="1">
    <location>
        <begin position="81"/>
        <end position="92"/>
    </location>
</feature>
<evidence type="ECO:0008006" key="4">
    <source>
        <dbReference type="Google" id="ProtNLM"/>
    </source>
</evidence>
<feature type="region of interest" description="Disordered" evidence="1">
    <location>
        <begin position="214"/>
        <end position="254"/>
    </location>
</feature>